<evidence type="ECO:0000313" key="8">
    <source>
        <dbReference type="EMBL" id="BAX98404.1"/>
    </source>
</evidence>
<dbReference type="InterPro" id="IPR013786">
    <property type="entry name" value="AcylCoA_DH/ox_N"/>
</dbReference>
<dbReference type="Gene3D" id="2.40.110.10">
    <property type="entry name" value="Butyryl-CoA Dehydrogenase, subunit A, domain 2"/>
    <property type="match status" value="1"/>
</dbReference>
<name>A0A1Z4EZN7_9MYCO</name>
<dbReference type="InterPro" id="IPR037069">
    <property type="entry name" value="AcylCoA_DH/ox_N_sf"/>
</dbReference>
<dbReference type="PANTHER" id="PTHR43884:SF20">
    <property type="entry name" value="ACYL-COA DEHYDROGENASE FADE28"/>
    <property type="match status" value="1"/>
</dbReference>
<comment type="similarity">
    <text evidence="2">Belongs to the acyl-CoA dehydrogenase family.</text>
</comment>
<keyword evidence="5" id="KW-0560">Oxidoreductase</keyword>
<sequence length="370" mass="38670">MAEFEFTEEHGDLRSLVRSWCERVWTPEHVRQIAEAGTIDLDAWRTLGSELGVVGLSLPEEYGGAGLGVIELSIVAEELGRTLACLPWISSAALGATALVASGDNDALAEWVPALSSGDKTITLAGGRTRLADAITVSAESDDDGWKLTGDTEHVPDGATADVILVLADTDSGPTLFAVDGNAPSVDRHALATLDLTRRQANIHFDSTPARVIGEVGNGASAVSRALDVAATALAAEQAGIAAHMLDVTTEYAKSRIQFGRIIGSFQAVKHRLADMAAAAGNVRGAAYHAAWSHDDPSLDDPALATSIAQQVASAGAVEVTAKAIQSHGGIGFTWEHPAHLYYKRAVSNSALFGGRAVHAERIAKEVIDA</sequence>
<dbReference type="GO" id="GO:0050660">
    <property type="term" value="F:flavin adenine dinucleotide binding"/>
    <property type="evidence" value="ECO:0007669"/>
    <property type="project" value="InterPro"/>
</dbReference>
<evidence type="ECO:0000256" key="2">
    <source>
        <dbReference type="ARBA" id="ARBA00009347"/>
    </source>
</evidence>
<organism evidence="8 9">
    <name type="scientific">[Mycobacterium] stephanolepidis</name>
    <dbReference type="NCBI Taxonomy" id="1520670"/>
    <lineage>
        <taxon>Bacteria</taxon>
        <taxon>Bacillati</taxon>
        <taxon>Actinomycetota</taxon>
        <taxon>Actinomycetes</taxon>
        <taxon>Mycobacteriales</taxon>
        <taxon>Mycobacteriaceae</taxon>
        <taxon>Mycobacteroides</taxon>
    </lineage>
</organism>
<evidence type="ECO:0000313" key="9">
    <source>
        <dbReference type="Proteomes" id="UP000217954"/>
    </source>
</evidence>
<evidence type="ECO:0000259" key="6">
    <source>
        <dbReference type="Pfam" id="PF00441"/>
    </source>
</evidence>
<evidence type="ECO:0000256" key="3">
    <source>
        <dbReference type="ARBA" id="ARBA00022630"/>
    </source>
</evidence>
<keyword evidence="3" id="KW-0285">Flavoprotein</keyword>
<dbReference type="Pfam" id="PF02771">
    <property type="entry name" value="Acyl-CoA_dh_N"/>
    <property type="match status" value="1"/>
</dbReference>
<proteinExistence type="inferred from homology"/>
<dbReference type="GO" id="GO:0003995">
    <property type="term" value="F:acyl-CoA dehydrogenase activity"/>
    <property type="evidence" value="ECO:0007669"/>
    <property type="project" value="TreeGrafter"/>
</dbReference>
<comment type="cofactor">
    <cofactor evidence="1">
        <name>FAD</name>
        <dbReference type="ChEBI" id="CHEBI:57692"/>
    </cofactor>
</comment>
<feature type="domain" description="Acyl-CoA dehydrogenase/oxidase C-terminal" evidence="6">
    <location>
        <begin position="217"/>
        <end position="367"/>
    </location>
</feature>
<dbReference type="KEGG" id="mste:MSTE_03099"/>
<evidence type="ECO:0000256" key="4">
    <source>
        <dbReference type="ARBA" id="ARBA00022827"/>
    </source>
</evidence>
<dbReference type="InterPro" id="IPR009075">
    <property type="entry name" value="AcylCo_DH/oxidase_C"/>
</dbReference>
<dbReference type="SUPFAM" id="SSF47203">
    <property type="entry name" value="Acyl-CoA dehydrogenase C-terminal domain-like"/>
    <property type="match status" value="1"/>
</dbReference>
<gene>
    <name evidence="8" type="ORF">MSTE_03099</name>
</gene>
<dbReference type="InterPro" id="IPR009100">
    <property type="entry name" value="AcylCoA_DH/oxidase_NM_dom_sf"/>
</dbReference>
<protein>
    <submittedName>
        <fullName evidence="8">Putative acyl-CoA dehydrogenase</fullName>
    </submittedName>
</protein>
<evidence type="ECO:0000256" key="1">
    <source>
        <dbReference type="ARBA" id="ARBA00001974"/>
    </source>
</evidence>
<dbReference type="PANTHER" id="PTHR43884">
    <property type="entry name" value="ACYL-COA DEHYDROGENASE"/>
    <property type="match status" value="1"/>
</dbReference>
<accession>A0A1Z4EZN7</accession>
<dbReference type="Gene3D" id="1.20.140.10">
    <property type="entry name" value="Butyryl-CoA Dehydrogenase, subunit A, domain 3"/>
    <property type="match status" value="1"/>
</dbReference>
<dbReference type="Gene3D" id="1.10.540.10">
    <property type="entry name" value="Acyl-CoA dehydrogenase/oxidase, N-terminal domain"/>
    <property type="match status" value="1"/>
</dbReference>
<reference evidence="8 9" key="2">
    <citation type="journal article" date="2017" name="Int. J. Syst. Evol. Microbiol.">
        <title>Mycobacterium stephanolepidis sp. nov., a rapidly growing species related to Mycobacterium chelonae, isolated from marine teleost fish, Stephanolepis cirrhifer.</title>
        <authorList>
            <person name="Fukano H."/>
            <person name="Wada S."/>
            <person name="Kurata O."/>
            <person name="Katayama K."/>
            <person name="Fujiwara N."/>
            <person name="Hoshino Y."/>
        </authorList>
    </citation>
    <scope>NUCLEOTIDE SEQUENCE [LARGE SCALE GENOMIC DNA]</scope>
    <source>
        <strain evidence="8 9">NJB0901</strain>
    </source>
</reference>
<keyword evidence="4" id="KW-0274">FAD</keyword>
<keyword evidence="9" id="KW-1185">Reference proteome</keyword>
<dbReference type="InterPro" id="IPR036250">
    <property type="entry name" value="AcylCo_DH-like_C"/>
</dbReference>
<reference evidence="9" key="1">
    <citation type="journal article" date="2017" name="Genome Announc.">
        <title>Complete Genome Sequence of Mycobacterium stephanolepidis.</title>
        <authorList>
            <person name="Fukano H."/>
            <person name="Yoshida M."/>
            <person name="Katayama Y."/>
            <person name="Omatsu T."/>
            <person name="Mizutani T."/>
            <person name="Kurata O."/>
            <person name="Wada S."/>
            <person name="Hoshino Y."/>
        </authorList>
    </citation>
    <scope>NUCLEOTIDE SEQUENCE [LARGE SCALE GENOMIC DNA]</scope>
    <source>
        <strain evidence="9">NJB0901</strain>
    </source>
</reference>
<dbReference type="SUPFAM" id="SSF56645">
    <property type="entry name" value="Acyl-CoA dehydrogenase NM domain-like"/>
    <property type="match status" value="1"/>
</dbReference>
<dbReference type="Proteomes" id="UP000217954">
    <property type="component" value="Chromosome"/>
</dbReference>
<feature type="domain" description="Acyl-CoA dehydrogenase/oxidase N-terminal" evidence="7">
    <location>
        <begin position="7"/>
        <end position="119"/>
    </location>
</feature>
<dbReference type="Pfam" id="PF00441">
    <property type="entry name" value="Acyl-CoA_dh_1"/>
    <property type="match status" value="1"/>
</dbReference>
<evidence type="ECO:0000259" key="7">
    <source>
        <dbReference type="Pfam" id="PF02771"/>
    </source>
</evidence>
<evidence type="ECO:0000256" key="5">
    <source>
        <dbReference type="ARBA" id="ARBA00023002"/>
    </source>
</evidence>
<dbReference type="InterPro" id="IPR046373">
    <property type="entry name" value="Acyl-CoA_Oxase/DH_mid-dom_sf"/>
</dbReference>
<dbReference type="EMBL" id="AP018165">
    <property type="protein sequence ID" value="BAX98404.1"/>
    <property type="molecule type" value="Genomic_DNA"/>
</dbReference>
<dbReference type="OrthoDB" id="8677713at2"/>
<dbReference type="AlphaFoldDB" id="A0A1Z4EZN7"/>